<dbReference type="GO" id="GO:0019239">
    <property type="term" value="F:deaminase activity"/>
    <property type="evidence" value="ECO:0007669"/>
    <property type="project" value="TreeGrafter"/>
</dbReference>
<protein>
    <submittedName>
        <fullName evidence="1">Endoribonuclease L-PSP</fullName>
    </submittedName>
</protein>
<organism evidence="1 2">
    <name type="scientific">Caballeronia temeraria</name>
    <dbReference type="NCBI Taxonomy" id="1777137"/>
    <lineage>
        <taxon>Bacteria</taxon>
        <taxon>Pseudomonadati</taxon>
        <taxon>Pseudomonadota</taxon>
        <taxon>Betaproteobacteria</taxon>
        <taxon>Burkholderiales</taxon>
        <taxon>Burkholderiaceae</taxon>
        <taxon>Caballeronia</taxon>
    </lineage>
</organism>
<accession>A0A158A584</accession>
<dbReference type="PANTHER" id="PTHR11803:SF39">
    <property type="entry name" value="2-IMINOBUTANOATE_2-IMINOPROPANOATE DEAMINASE"/>
    <property type="match status" value="1"/>
</dbReference>
<dbReference type="PANTHER" id="PTHR11803">
    <property type="entry name" value="2-IMINOBUTANOATE/2-IMINOPROPANOATE DEAMINASE RIDA"/>
    <property type="match status" value="1"/>
</dbReference>
<dbReference type="Proteomes" id="UP000054624">
    <property type="component" value="Unassembled WGS sequence"/>
</dbReference>
<reference evidence="2" key="1">
    <citation type="submission" date="2016-01" db="EMBL/GenBank/DDBJ databases">
        <authorList>
            <person name="Peeters Charlotte."/>
        </authorList>
    </citation>
    <scope>NUCLEOTIDE SEQUENCE [LARGE SCALE GENOMIC DNA]</scope>
</reference>
<dbReference type="RefSeq" id="WP_061159703.1">
    <property type="nucleotide sequence ID" value="NZ_FCOI02000004.1"/>
</dbReference>
<dbReference type="AlphaFoldDB" id="A0A158A584"/>
<evidence type="ECO:0000313" key="1">
    <source>
        <dbReference type="EMBL" id="SAK52869.1"/>
    </source>
</evidence>
<dbReference type="Pfam" id="PF01042">
    <property type="entry name" value="Ribonuc_L-PSP"/>
    <property type="match status" value="1"/>
</dbReference>
<dbReference type="CDD" id="cd00448">
    <property type="entry name" value="YjgF_YER057c_UK114_family"/>
    <property type="match status" value="1"/>
</dbReference>
<dbReference type="InterPro" id="IPR006175">
    <property type="entry name" value="YjgF/YER057c/UK114"/>
</dbReference>
<proteinExistence type="predicted"/>
<name>A0A158A584_9BURK</name>
<sequence>MARDIIRVEPLSTWLERFKAPTSAVTRHGDTVYVSGFPPFDPQTGEIVANATIERQTELVLQQLKLCVEAARSLLDQVLKCNVYCTSVDAFPVVNAVYARFFGPNPPARIFVNVPAWPGGFDIEIDCVAAVA</sequence>
<dbReference type="STRING" id="1777137.AWB76_01777"/>
<dbReference type="InterPro" id="IPR035959">
    <property type="entry name" value="RutC-like_sf"/>
</dbReference>
<evidence type="ECO:0000313" key="2">
    <source>
        <dbReference type="Proteomes" id="UP000054624"/>
    </source>
</evidence>
<dbReference type="EMBL" id="FCOI02000004">
    <property type="protein sequence ID" value="SAK52869.1"/>
    <property type="molecule type" value="Genomic_DNA"/>
</dbReference>
<dbReference type="SUPFAM" id="SSF55298">
    <property type="entry name" value="YjgF-like"/>
    <property type="match status" value="1"/>
</dbReference>
<dbReference type="Gene3D" id="3.30.1330.40">
    <property type="entry name" value="RutC-like"/>
    <property type="match status" value="1"/>
</dbReference>
<keyword evidence="2" id="KW-1185">Reference proteome</keyword>
<gene>
    <name evidence="1" type="ORF">AWB76_01777</name>
</gene>
<dbReference type="OrthoDB" id="9815126at2"/>
<dbReference type="GO" id="GO:0005829">
    <property type="term" value="C:cytosol"/>
    <property type="evidence" value="ECO:0007669"/>
    <property type="project" value="TreeGrafter"/>
</dbReference>